<evidence type="ECO:0000313" key="2">
    <source>
        <dbReference type="Proteomes" id="UP000058114"/>
    </source>
</evidence>
<reference evidence="1 2" key="2">
    <citation type="journal article" date="2016" name="Genome Announc.">
        <title>Complete Genome Sequence of the Highly Virulent Aeromonas schubertii Strain WL1483, Isolated from Diseased Snakehead Fish (Channa argus) in China.</title>
        <authorList>
            <person name="Liu L."/>
            <person name="Li N."/>
            <person name="Zhang D."/>
            <person name="Fu X."/>
            <person name="Shi C."/>
            <person name="Lin Q."/>
            <person name="Hao G."/>
        </authorList>
    </citation>
    <scope>NUCLEOTIDE SEQUENCE [LARGE SCALE GENOMIC DNA]</scope>
    <source>
        <strain evidence="1 2">WL1483</strain>
    </source>
</reference>
<protein>
    <submittedName>
        <fullName evidence="1">Uncharacterized protein</fullName>
    </submittedName>
</protein>
<reference evidence="2" key="1">
    <citation type="submission" date="2015-10" db="EMBL/GenBank/DDBJ databases">
        <title>Complete Genome Sequence of Aeromonas schubertii strain WL1483.</title>
        <authorList>
            <person name="Liu L."/>
        </authorList>
    </citation>
    <scope>NUCLEOTIDE SEQUENCE [LARGE SCALE GENOMIC DNA]</scope>
    <source>
        <strain evidence="2">WL1483</strain>
    </source>
</reference>
<organism evidence="1 2">
    <name type="scientific">Aeromonas schubertii</name>
    <dbReference type="NCBI Taxonomy" id="652"/>
    <lineage>
        <taxon>Bacteria</taxon>
        <taxon>Pseudomonadati</taxon>
        <taxon>Pseudomonadota</taxon>
        <taxon>Gammaproteobacteria</taxon>
        <taxon>Aeromonadales</taxon>
        <taxon>Aeromonadaceae</taxon>
        <taxon>Aeromonas</taxon>
    </lineage>
</organism>
<dbReference type="PATRIC" id="fig|652.5.peg.1635"/>
<dbReference type="EMBL" id="CP013067">
    <property type="protein sequence ID" value="ALP41155.1"/>
    <property type="molecule type" value="Genomic_DNA"/>
</dbReference>
<dbReference type="Proteomes" id="UP000058114">
    <property type="component" value="Chromosome"/>
</dbReference>
<gene>
    <name evidence="1" type="ORF">WL1483_1736</name>
</gene>
<sequence length="75" mass="8616">MCILGFFVEDIKNIIFLFDSGIFRDVHRHHCLNDHHFLLVGGMKPLFWRGFVAASIENAILRTLISLANRFAATQ</sequence>
<accession>A0A0S2SHF8</accession>
<name>A0A0S2SHF8_9GAMM</name>
<evidence type="ECO:0000313" key="1">
    <source>
        <dbReference type="EMBL" id="ALP41155.1"/>
    </source>
</evidence>
<dbReference type="KEGG" id="asr:WL1483_1736"/>
<dbReference type="AlphaFoldDB" id="A0A0S2SHF8"/>
<proteinExistence type="predicted"/>